<gene>
    <name evidence="14" type="ORF">CYY_004226</name>
</gene>
<evidence type="ECO:0000256" key="12">
    <source>
        <dbReference type="SAM" id="Phobius"/>
    </source>
</evidence>
<keyword evidence="5" id="KW-0631">Potassium channel</keyword>
<evidence type="ECO:0000259" key="13">
    <source>
        <dbReference type="PROSITE" id="PS51201"/>
    </source>
</evidence>
<dbReference type="PROSITE" id="PS51201">
    <property type="entry name" value="RCK_N"/>
    <property type="match status" value="1"/>
</dbReference>
<keyword evidence="4 12" id="KW-0812">Transmembrane</keyword>
<keyword evidence="7 12" id="KW-1133">Transmembrane helix</keyword>
<feature type="transmembrane region" description="Helical" evidence="12">
    <location>
        <begin position="59"/>
        <end position="84"/>
    </location>
</feature>
<dbReference type="GO" id="GO:0005267">
    <property type="term" value="F:potassium channel activity"/>
    <property type="evidence" value="ECO:0007669"/>
    <property type="project" value="UniProtKB-KW"/>
</dbReference>
<dbReference type="PANTHER" id="PTHR10027:SF38">
    <property type="entry name" value="CALCIUM-ACTIVATED BK POTASSIUM CHANNEL, ALPHA SUBUNIT FAMILY PROTEIN"/>
    <property type="match status" value="1"/>
</dbReference>
<dbReference type="Pfam" id="PF03493">
    <property type="entry name" value="BK_channel_a"/>
    <property type="match status" value="1"/>
</dbReference>
<keyword evidence="2" id="KW-0813">Transport</keyword>
<dbReference type="SUPFAM" id="SSF81324">
    <property type="entry name" value="Voltage-gated potassium channels"/>
    <property type="match status" value="1"/>
</dbReference>
<evidence type="ECO:0000256" key="4">
    <source>
        <dbReference type="ARBA" id="ARBA00022692"/>
    </source>
</evidence>
<keyword evidence="8" id="KW-0406">Ion transport</keyword>
<keyword evidence="10" id="KW-0407">Ion channel</keyword>
<organism evidence="14 15">
    <name type="scientific">Polysphondylium violaceum</name>
    <dbReference type="NCBI Taxonomy" id="133409"/>
    <lineage>
        <taxon>Eukaryota</taxon>
        <taxon>Amoebozoa</taxon>
        <taxon>Evosea</taxon>
        <taxon>Eumycetozoa</taxon>
        <taxon>Dictyostelia</taxon>
        <taxon>Dictyosteliales</taxon>
        <taxon>Dictyosteliaceae</taxon>
        <taxon>Polysphondylium</taxon>
    </lineage>
</organism>
<dbReference type="Gene3D" id="3.40.50.720">
    <property type="entry name" value="NAD(P)-binding Rossmann-like Domain"/>
    <property type="match status" value="2"/>
</dbReference>
<evidence type="ECO:0000313" key="14">
    <source>
        <dbReference type="EMBL" id="KAF2074481.1"/>
    </source>
</evidence>
<dbReference type="Pfam" id="PF07885">
    <property type="entry name" value="Ion_trans_2"/>
    <property type="match status" value="1"/>
</dbReference>
<evidence type="ECO:0000313" key="15">
    <source>
        <dbReference type="Proteomes" id="UP000695562"/>
    </source>
</evidence>
<evidence type="ECO:0000256" key="8">
    <source>
        <dbReference type="ARBA" id="ARBA00023065"/>
    </source>
</evidence>
<evidence type="ECO:0000256" key="6">
    <source>
        <dbReference type="ARBA" id="ARBA00022958"/>
    </source>
</evidence>
<dbReference type="OrthoDB" id="257992at2759"/>
<evidence type="ECO:0000256" key="5">
    <source>
        <dbReference type="ARBA" id="ARBA00022826"/>
    </source>
</evidence>
<accession>A0A8J4PVS8</accession>
<keyword evidence="6" id="KW-0630">Potassium</keyword>
<reference evidence="14" key="1">
    <citation type="submission" date="2020-01" db="EMBL/GenBank/DDBJ databases">
        <title>Development of genomics and gene disruption for Polysphondylium violaceum indicates a role for the polyketide synthase stlB in stalk morphogenesis.</title>
        <authorList>
            <person name="Narita B."/>
            <person name="Kawabe Y."/>
            <person name="Kin K."/>
            <person name="Saito T."/>
            <person name="Gibbs R."/>
            <person name="Kuspa A."/>
            <person name="Muzny D."/>
            <person name="Queller D."/>
            <person name="Richards S."/>
            <person name="Strassman J."/>
            <person name="Sucgang R."/>
            <person name="Worley K."/>
            <person name="Schaap P."/>
        </authorList>
    </citation>
    <scope>NUCLEOTIDE SEQUENCE</scope>
    <source>
        <strain evidence="14">QSvi11</strain>
    </source>
</reference>
<feature type="transmembrane region" description="Helical" evidence="12">
    <location>
        <begin position="208"/>
        <end position="226"/>
    </location>
</feature>
<dbReference type="InterPro" id="IPR003929">
    <property type="entry name" value="K_chnl_BK_asu"/>
</dbReference>
<feature type="transmembrane region" description="Helical" evidence="12">
    <location>
        <begin position="20"/>
        <end position="38"/>
    </location>
</feature>
<dbReference type="InterPro" id="IPR047871">
    <property type="entry name" value="K_chnl_Slo-like"/>
</dbReference>
<dbReference type="EMBL" id="AJWJ01000145">
    <property type="protein sequence ID" value="KAF2074481.1"/>
    <property type="molecule type" value="Genomic_DNA"/>
</dbReference>
<sequence length="1012" mass="115154">MAEPIGPLAIWRNILKLSLTWLVVTIILASIIIIARLLKKKRAKTFKLSARAKLEIYLAYTHIGEWIEFIQVAFSILSVILFIYGTYIDTTKPVPFIYYFLELALIFFFLLHWCLDLFVSKDKVLRVVRILRLSRVLHYFKNEVTKYTFRAFIVVFSFIMVLAGFYMNIEKLPNGDPMKFHETIYFLVITLATVGYGDIYPSTALGQITITLALTIGAGVLIPYHISKLMEKLQQDSPYLRNLSSSSITGHVILCGDISISHLLDFLSEFYHERYGKLKKELVILSPNPPDDQIKSLLLHPFYKSRLIYLQGSPLFEQDLERTKLHKAEACFIALPQNWEKADTDSILCSYAVKSMNKNIKIFSHLISSKNKNKSPFLKGSIYVEEFRSAILAQSIVCPGYNVLFSNLFTSRNIPNIVSQKWLSEYYYGCNHSVYIINTPEFLVGETLSDVILSMYFGNGSLLIGIFIPPIKPVPSNVSLNSSNPFIPIPNSTKYQNCSADKGKFFLNPPKNTVLKSDMRLVLISHTVYKSKDIAHSLLVPKKDSDGLEGVKKMFNNLFSKLAVPDLELLINEVDVGTGKEKSQDQVMNDQLKTFIGQRSKSGLNLSNRQVSLVRIESQEQFEQDLLFDTRENEEEEEPTSKELIKSLCLSEYNGDWIALLSDISSQKTNNPKTEEILERIRLIIDKNSLMTFTTYGFDKGKKKGRSNQMKGHMLIVCKSVKGLDLFLHHLRLPYISSIKTNTMAKSGVQPVVVLYHDEPEESWFSIVKTLPLIAFIKGSTSNQVDLEKCGAKTAEHIIIASDPYTSFAEESLIDSFTLMCFIDLKKVNKSAKMVVELVHEPNIRFLEDKSKPNTYSKNFHTYLQANQEKTFMKPEFFSAPHYASGSVSTYTVLDSLTCQSHFHESIKEVAHELIFGVNGVSQSYQNFGLSSLCNMESKCFSRLVGIPSIFHGRTYSELLKYFLQQKDLLCLGLYRCKEPMDAPAPYVFTCPHPTTILFEHDQVYVLSNTPI</sequence>
<evidence type="ECO:0000256" key="1">
    <source>
        <dbReference type="ARBA" id="ARBA00004141"/>
    </source>
</evidence>
<evidence type="ECO:0000256" key="2">
    <source>
        <dbReference type="ARBA" id="ARBA00022448"/>
    </source>
</evidence>
<feature type="transmembrane region" description="Helical" evidence="12">
    <location>
        <begin position="96"/>
        <end position="119"/>
    </location>
</feature>
<evidence type="ECO:0000256" key="3">
    <source>
        <dbReference type="ARBA" id="ARBA00022538"/>
    </source>
</evidence>
<keyword evidence="15" id="KW-1185">Reference proteome</keyword>
<dbReference type="Pfam" id="PF22614">
    <property type="entry name" value="Slo-like_RCK"/>
    <property type="match status" value="2"/>
</dbReference>
<proteinExistence type="predicted"/>
<keyword evidence="9 12" id="KW-0472">Membrane</keyword>
<feature type="domain" description="RCK N-terminal" evidence="13">
    <location>
        <begin position="249"/>
        <end position="386"/>
    </location>
</feature>
<keyword evidence="3" id="KW-0633">Potassium transport</keyword>
<evidence type="ECO:0000256" key="11">
    <source>
        <dbReference type="ARBA" id="ARBA00034430"/>
    </source>
</evidence>
<dbReference type="Proteomes" id="UP000695562">
    <property type="component" value="Unassembled WGS sequence"/>
</dbReference>
<dbReference type="PANTHER" id="PTHR10027">
    <property type="entry name" value="CALCIUM-ACTIVATED POTASSIUM CHANNEL ALPHA CHAIN"/>
    <property type="match status" value="1"/>
</dbReference>
<dbReference type="InterPro" id="IPR013099">
    <property type="entry name" value="K_chnl_dom"/>
</dbReference>
<protein>
    <recommendedName>
        <fullName evidence="13">RCK N-terminal domain-containing protein</fullName>
    </recommendedName>
</protein>
<feature type="transmembrane region" description="Helical" evidence="12">
    <location>
        <begin position="184"/>
        <end position="201"/>
    </location>
</feature>
<dbReference type="FunFam" id="1.10.287.70:FF:000446">
    <property type="entry name" value="Uncharacterized protein"/>
    <property type="match status" value="1"/>
</dbReference>
<evidence type="ECO:0000256" key="9">
    <source>
        <dbReference type="ARBA" id="ARBA00023136"/>
    </source>
</evidence>
<dbReference type="GO" id="GO:0016020">
    <property type="term" value="C:membrane"/>
    <property type="evidence" value="ECO:0007669"/>
    <property type="project" value="UniProtKB-SubCell"/>
</dbReference>
<comment type="subcellular location">
    <subcellularLocation>
        <location evidence="1">Membrane</location>
        <topology evidence="1">Multi-pass membrane protein</topology>
    </subcellularLocation>
</comment>
<evidence type="ECO:0000256" key="7">
    <source>
        <dbReference type="ARBA" id="ARBA00022989"/>
    </source>
</evidence>
<dbReference type="AlphaFoldDB" id="A0A8J4PVS8"/>
<comment type="catalytic activity">
    <reaction evidence="11">
        <text>K(+)(in) = K(+)(out)</text>
        <dbReference type="Rhea" id="RHEA:29463"/>
        <dbReference type="ChEBI" id="CHEBI:29103"/>
    </reaction>
</comment>
<evidence type="ECO:0000256" key="10">
    <source>
        <dbReference type="ARBA" id="ARBA00023303"/>
    </source>
</evidence>
<comment type="caution">
    <text evidence="14">The sequence shown here is derived from an EMBL/GenBank/DDBJ whole genome shotgun (WGS) entry which is preliminary data.</text>
</comment>
<dbReference type="Gene3D" id="1.10.287.70">
    <property type="match status" value="1"/>
</dbReference>
<feature type="transmembrane region" description="Helical" evidence="12">
    <location>
        <begin position="147"/>
        <end position="169"/>
    </location>
</feature>
<dbReference type="InterPro" id="IPR003148">
    <property type="entry name" value="RCK_N"/>
</dbReference>
<name>A0A8J4PVS8_9MYCE</name>